<accession>A0AAE8SLR3</accession>
<dbReference type="Proteomes" id="UP001187734">
    <property type="component" value="Unassembled WGS sequence"/>
</dbReference>
<proteinExistence type="predicted"/>
<evidence type="ECO:0000313" key="2">
    <source>
        <dbReference type="Proteomes" id="UP001187734"/>
    </source>
</evidence>
<protein>
    <submittedName>
        <fullName evidence="1">Uncharacterized protein</fullName>
    </submittedName>
</protein>
<keyword evidence="2" id="KW-1185">Reference proteome</keyword>
<dbReference type="EMBL" id="ONZP01000380">
    <property type="protein sequence ID" value="SPJ83602.1"/>
    <property type="molecule type" value="Genomic_DNA"/>
</dbReference>
<comment type="caution">
    <text evidence="1">The sequence shown here is derived from an EMBL/GenBank/DDBJ whole genome shotgun (WGS) entry which is preliminary data.</text>
</comment>
<evidence type="ECO:0000313" key="1">
    <source>
        <dbReference type="EMBL" id="SPJ83602.1"/>
    </source>
</evidence>
<organism evidence="1 2">
    <name type="scientific">Fusarium torulosum</name>
    <dbReference type="NCBI Taxonomy" id="33205"/>
    <lineage>
        <taxon>Eukaryota</taxon>
        <taxon>Fungi</taxon>
        <taxon>Dikarya</taxon>
        <taxon>Ascomycota</taxon>
        <taxon>Pezizomycotina</taxon>
        <taxon>Sordariomycetes</taxon>
        <taxon>Hypocreomycetidae</taxon>
        <taxon>Hypocreales</taxon>
        <taxon>Nectriaceae</taxon>
        <taxon>Fusarium</taxon>
    </lineage>
</organism>
<sequence length="150" mass="16890">MAELNSFTEASKVQASGKHAFNRLSLSDYQLIPKDHRRHEINAIICHEVDNESFTIHLKIAWEGGGITDNSDGREKDTGLEDLHVYKIVGHQYSNDDREYKVHWVRYPWMTAAGGLQRNLPISVLASSVPTTIPRSSRIEGFAPFGAAWV</sequence>
<reference evidence="1" key="1">
    <citation type="submission" date="2018-03" db="EMBL/GenBank/DDBJ databases">
        <authorList>
            <person name="Guldener U."/>
        </authorList>
    </citation>
    <scope>NUCLEOTIDE SEQUENCE</scope>
</reference>
<name>A0AAE8SLR3_9HYPO</name>
<gene>
    <name evidence="1" type="ORF">FTOL_10118</name>
</gene>
<dbReference type="AlphaFoldDB" id="A0AAE8SLR3"/>